<dbReference type="AlphaFoldDB" id="A0A2K2D4F0"/>
<sequence>MFPADLSHALTIPSVGFCGILSTTTMLNFIVIQRWNLRKTSKYLVLVWISHDRAGQHEHPICSHVSDASRRVSLIPSVGLQNFDYYYNVKFHHDPTVESSESFETPSAVWNSHARVGQHKHPNCSPVSHWLKKSFVDPFGEIACNCVYYYLLKFHDDPTVQSPKKLKTPSVI</sequence>
<keyword evidence="4" id="KW-1185">Reference proteome</keyword>
<keyword evidence="1" id="KW-1133">Transmembrane helix</keyword>
<organism evidence="2">
    <name type="scientific">Brachypodium distachyon</name>
    <name type="common">Purple false brome</name>
    <name type="synonym">Trachynia distachya</name>
    <dbReference type="NCBI Taxonomy" id="15368"/>
    <lineage>
        <taxon>Eukaryota</taxon>
        <taxon>Viridiplantae</taxon>
        <taxon>Streptophyta</taxon>
        <taxon>Embryophyta</taxon>
        <taxon>Tracheophyta</taxon>
        <taxon>Spermatophyta</taxon>
        <taxon>Magnoliopsida</taxon>
        <taxon>Liliopsida</taxon>
        <taxon>Poales</taxon>
        <taxon>Poaceae</taxon>
        <taxon>BOP clade</taxon>
        <taxon>Pooideae</taxon>
        <taxon>Stipodae</taxon>
        <taxon>Brachypodieae</taxon>
        <taxon>Brachypodium</taxon>
    </lineage>
</organism>
<evidence type="ECO:0000313" key="4">
    <source>
        <dbReference type="Proteomes" id="UP000008810"/>
    </source>
</evidence>
<keyword evidence="1" id="KW-0472">Membrane</keyword>
<dbReference type="Gramene" id="PNT69159">
    <property type="protein sequence ID" value="PNT69159"/>
    <property type="gene ID" value="BRADI_3g50336v3"/>
</dbReference>
<dbReference type="Proteomes" id="UP000008810">
    <property type="component" value="Chromosome 3"/>
</dbReference>
<feature type="transmembrane region" description="Helical" evidence="1">
    <location>
        <begin position="12"/>
        <end position="32"/>
    </location>
</feature>
<keyword evidence="1" id="KW-0812">Transmembrane</keyword>
<protein>
    <submittedName>
        <fullName evidence="2 3">Uncharacterized protein</fullName>
    </submittedName>
</protein>
<evidence type="ECO:0000256" key="1">
    <source>
        <dbReference type="SAM" id="Phobius"/>
    </source>
</evidence>
<dbReference type="EMBL" id="CM000882">
    <property type="protein sequence ID" value="PNT69159.1"/>
    <property type="molecule type" value="Genomic_DNA"/>
</dbReference>
<reference evidence="2" key="2">
    <citation type="submission" date="2017-06" db="EMBL/GenBank/DDBJ databases">
        <title>WGS assembly of Brachypodium distachyon.</title>
        <authorList>
            <consortium name="The International Brachypodium Initiative"/>
            <person name="Lucas S."/>
            <person name="Harmon-Smith M."/>
            <person name="Lail K."/>
            <person name="Tice H."/>
            <person name="Grimwood J."/>
            <person name="Bruce D."/>
            <person name="Barry K."/>
            <person name="Shu S."/>
            <person name="Lindquist E."/>
            <person name="Wang M."/>
            <person name="Pitluck S."/>
            <person name="Vogel J.P."/>
            <person name="Garvin D.F."/>
            <person name="Mockler T.C."/>
            <person name="Schmutz J."/>
            <person name="Rokhsar D."/>
            <person name="Bevan M.W."/>
        </authorList>
    </citation>
    <scope>NUCLEOTIDE SEQUENCE</scope>
    <source>
        <strain evidence="2">Bd21</strain>
    </source>
</reference>
<evidence type="ECO:0000313" key="2">
    <source>
        <dbReference type="EMBL" id="PNT69159.1"/>
    </source>
</evidence>
<accession>A0A2K2D4F0</accession>
<name>A0A2K2D4F0_BRADI</name>
<dbReference type="InParanoid" id="A0A2K2D4F0"/>
<dbReference type="EnsemblPlants" id="PNT69159">
    <property type="protein sequence ID" value="PNT69159"/>
    <property type="gene ID" value="BRADI_3g50336v3"/>
</dbReference>
<evidence type="ECO:0000313" key="3">
    <source>
        <dbReference type="EnsemblPlants" id="PNT69159"/>
    </source>
</evidence>
<reference evidence="3" key="3">
    <citation type="submission" date="2018-08" db="UniProtKB">
        <authorList>
            <consortium name="EnsemblPlants"/>
        </authorList>
    </citation>
    <scope>IDENTIFICATION</scope>
    <source>
        <strain evidence="3">cv. Bd21</strain>
    </source>
</reference>
<gene>
    <name evidence="2" type="ORF">BRADI_3g50336v3</name>
</gene>
<reference evidence="2 3" key="1">
    <citation type="journal article" date="2010" name="Nature">
        <title>Genome sequencing and analysis of the model grass Brachypodium distachyon.</title>
        <authorList>
            <consortium name="International Brachypodium Initiative"/>
        </authorList>
    </citation>
    <scope>NUCLEOTIDE SEQUENCE [LARGE SCALE GENOMIC DNA]</scope>
    <source>
        <strain evidence="2 3">Bd21</strain>
    </source>
</reference>
<proteinExistence type="predicted"/>